<reference evidence="7 8" key="1">
    <citation type="submission" date="2014-04" db="EMBL/GenBank/DDBJ databases">
        <authorList>
            <consortium name="DOE Joint Genome Institute"/>
            <person name="Kuo A."/>
            <person name="Girlanda M."/>
            <person name="Perotto S."/>
            <person name="Kohler A."/>
            <person name="Nagy L.G."/>
            <person name="Floudas D."/>
            <person name="Copeland A."/>
            <person name="Barry K.W."/>
            <person name="Cichocki N."/>
            <person name="Veneault-Fourrey C."/>
            <person name="LaButti K."/>
            <person name="Lindquist E.A."/>
            <person name="Lipzen A."/>
            <person name="Lundell T."/>
            <person name="Morin E."/>
            <person name="Murat C."/>
            <person name="Sun H."/>
            <person name="Tunlid A."/>
            <person name="Henrissat B."/>
            <person name="Grigoriev I.V."/>
            <person name="Hibbett D.S."/>
            <person name="Martin F."/>
            <person name="Nordberg H.P."/>
            <person name="Cantor M.N."/>
            <person name="Hua S.X."/>
        </authorList>
    </citation>
    <scope>NUCLEOTIDE SEQUENCE [LARGE SCALE GENOMIC DNA]</scope>
    <source>
        <strain evidence="7 8">MUT 4182</strain>
    </source>
</reference>
<proteinExistence type="predicted"/>
<feature type="region of interest" description="Disordered" evidence="5">
    <location>
        <begin position="300"/>
        <end position="326"/>
    </location>
</feature>
<comment type="subcellular location">
    <subcellularLocation>
        <location evidence="1">Membrane</location>
        <topology evidence="1">Multi-pass membrane protein</topology>
    </subcellularLocation>
</comment>
<dbReference type="AlphaFoldDB" id="A0A0C3QGT5"/>
<dbReference type="GO" id="GO:0016020">
    <property type="term" value="C:membrane"/>
    <property type="evidence" value="ECO:0007669"/>
    <property type="project" value="UniProtKB-SubCell"/>
</dbReference>
<dbReference type="HOGENOM" id="CLU_021924_1_0_1"/>
<evidence type="ECO:0008006" key="9">
    <source>
        <dbReference type="Google" id="ProtNLM"/>
    </source>
</evidence>
<accession>A0A0C3QGT5</accession>
<keyword evidence="4 6" id="KW-0472">Membrane</keyword>
<evidence type="ECO:0000256" key="2">
    <source>
        <dbReference type="ARBA" id="ARBA00022692"/>
    </source>
</evidence>
<dbReference type="OrthoDB" id="435607at2759"/>
<dbReference type="InterPro" id="IPR004776">
    <property type="entry name" value="Mem_transp_PIN-like"/>
</dbReference>
<evidence type="ECO:0000256" key="1">
    <source>
        <dbReference type="ARBA" id="ARBA00004141"/>
    </source>
</evidence>
<organism evidence="7 8">
    <name type="scientific">Tulasnella calospora MUT 4182</name>
    <dbReference type="NCBI Taxonomy" id="1051891"/>
    <lineage>
        <taxon>Eukaryota</taxon>
        <taxon>Fungi</taxon>
        <taxon>Dikarya</taxon>
        <taxon>Basidiomycota</taxon>
        <taxon>Agaricomycotina</taxon>
        <taxon>Agaricomycetes</taxon>
        <taxon>Cantharellales</taxon>
        <taxon>Tulasnellaceae</taxon>
        <taxon>Tulasnella</taxon>
    </lineage>
</organism>
<dbReference type="PANTHER" id="PTHR31274:SF1">
    <property type="entry name" value="AGL149CP"/>
    <property type="match status" value="1"/>
</dbReference>
<feature type="transmembrane region" description="Helical" evidence="6">
    <location>
        <begin position="141"/>
        <end position="165"/>
    </location>
</feature>
<name>A0A0C3QGT5_9AGAM</name>
<feature type="transmembrane region" description="Helical" evidence="6">
    <location>
        <begin position="104"/>
        <end position="129"/>
    </location>
</feature>
<dbReference type="STRING" id="1051891.A0A0C3QGT5"/>
<feature type="transmembrane region" description="Helical" evidence="6">
    <location>
        <begin position="71"/>
        <end position="92"/>
    </location>
</feature>
<dbReference type="Proteomes" id="UP000054248">
    <property type="component" value="Unassembled WGS sequence"/>
</dbReference>
<keyword evidence="8" id="KW-1185">Reference proteome</keyword>
<evidence type="ECO:0000256" key="5">
    <source>
        <dbReference type="SAM" id="MobiDB-lite"/>
    </source>
</evidence>
<feature type="transmembrane region" description="Helical" evidence="6">
    <location>
        <begin position="41"/>
        <end position="59"/>
    </location>
</feature>
<feature type="transmembrane region" description="Helical" evidence="6">
    <location>
        <begin position="467"/>
        <end position="487"/>
    </location>
</feature>
<feature type="transmembrane region" description="Helical" evidence="6">
    <location>
        <begin position="389"/>
        <end position="411"/>
    </location>
</feature>
<dbReference type="PANTHER" id="PTHR31274">
    <property type="entry name" value="PROTEIN ECM3"/>
    <property type="match status" value="1"/>
</dbReference>
<dbReference type="GO" id="GO:0055085">
    <property type="term" value="P:transmembrane transport"/>
    <property type="evidence" value="ECO:0007669"/>
    <property type="project" value="InterPro"/>
</dbReference>
<dbReference type="InterPro" id="IPR040254">
    <property type="entry name" value="Ecm3-like"/>
</dbReference>
<evidence type="ECO:0000256" key="6">
    <source>
        <dbReference type="SAM" id="Phobius"/>
    </source>
</evidence>
<evidence type="ECO:0000256" key="4">
    <source>
        <dbReference type="ARBA" id="ARBA00023136"/>
    </source>
</evidence>
<feature type="transmembrane region" description="Helical" evidence="6">
    <location>
        <begin position="6"/>
        <end position="29"/>
    </location>
</feature>
<gene>
    <name evidence="7" type="ORF">M407DRAFT_212057</name>
</gene>
<dbReference type="Pfam" id="PF03547">
    <property type="entry name" value="Mem_trans"/>
    <property type="match status" value="1"/>
</dbReference>
<feature type="transmembrane region" description="Helical" evidence="6">
    <location>
        <begin position="431"/>
        <end position="455"/>
    </location>
</feature>
<dbReference type="EMBL" id="KN823054">
    <property type="protein sequence ID" value="KIO24794.1"/>
    <property type="molecule type" value="Genomic_DNA"/>
</dbReference>
<evidence type="ECO:0000313" key="7">
    <source>
        <dbReference type="EMBL" id="KIO24794.1"/>
    </source>
</evidence>
<feature type="transmembrane region" description="Helical" evidence="6">
    <location>
        <begin position="507"/>
        <end position="527"/>
    </location>
</feature>
<protein>
    <recommendedName>
        <fullName evidence="9">Auxin efflux carrier</fullName>
    </recommendedName>
</protein>
<sequence length="528" mass="57129">MLSTGALIWISVKPLLKMALTTAFGIFLTKKDLFGGVAAKGTGQIILNITLPALLFSKVVPSFTSDNIRALGPLILIGSLYQLFGFLFALLVRQFFWVPHRFRYGILAAGTWGNWGDIPTAVIMSITSAAPFNGQKDSDLAVAYVSIFILVFYITLFPLGGHLLIGKDFKGPDFTDDEVRESFPTKVRKTGRQLAQLPVTLASLVRGRRASSPSPTDVEKQLETVNEKLAAEKPQQTRESTVVADSETPIFSAAPTVISEPSAPTTNTTGVKLTRTVTFHPEAEDAAVDSERPPYAATIGSTRTAVPEDSDPQTDKVPLSESGLGQQEPTRFQRVLSFLRTLNTPPTITIFISFPVALIPQLKALFVQSNATPSLQSISHSAPDGMPPLAFILDTASFIGAASVPLGLVLLGSALARLNVPKPWTRLPLGAIGWFTVAKLFLMPILGVAMCAFFTTTVKIINSEDKVLRFVCIFFSSVPTATSQVFITQLHSPDGNAEHLAAFLVPQYALMFLSMTTLNAYALHLLYP</sequence>
<keyword evidence="3 6" id="KW-1133">Transmembrane helix</keyword>
<keyword evidence="2 6" id="KW-0812">Transmembrane</keyword>
<evidence type="ECO:0000256" key="3">
    <source>
        <dbReference type="ARBA" id="ARBA00022989"/>
    </source>
</evidence>
<evidence type="ECO:0000313" key="8">
    <source>
        <dbReference type="Proteomes" id="UP000054248"/>
    </source>
</evidence>
<reference evidence="8" key="2">
    <citation type="submission" date="2015-01" db="EMBL/GenBank/DDBJ databases">
        <title>Evolutionary Origins and Diversification of the Mycorrhizal Mutualists.</title>
        <authorList>
            <consortium name="DOE Joint Genome Institute"/>
            <consortium name="Mycorrhizal Genomics Consortium"/>
            <person name="Kohler A."/>
            <person name="Kuo A."/>
            <person name="Nagy L.G."/>
            <person name="Floudas D."/>
            <person name="Copeland A."/>
            <person name="Barry K.W."/>
            <person name="Cichocki N."/>
            <person name="Veneault-Fourrey C."/>
            <person name="LaButti K."/>
            <person name="Lindquist E.A."/>
            <person name="Lipzen A."/>
            <person name="Lundell T."/>
            <person name="Morin E."/>
            <person name="Murat C."/>
            <person name="Riley R."/>
            <person name="Ohm R."/>
            <person name="Sun H."/>
            <person name="Tunlid A."/>
            <person name="Henrissat B."/>
            <person name="Grigoriev I.V."/>
            <person name="Hibbett D.S."/>
            <person name="Martin F."/>
        </authorList>
    </citation>
    <scope>NUCLEOTIDE SEQUENCE [LARGE SCALE GENOMIC DNA]</scope>
    <source>
        <strain evidence="8">MUT 4182</strain>
    </source>
</reference>